<dbReference type="InterPro" id="IPR036390">
    <property type="entry name" value="WH_DNA-bd_sf"/>
</dbReference>
<dbReference type="PANTHER" id="PTHR30537:SF68">
    <property type="entry name" value="TRANSCRIPTIONAL REGULATOR-RELATED"/>
    <property type="match status" value="1"/>
</dbReference>
<name>A0ABX9ZUP6_9BURK</name>
<dbReference type="SUPFAM" id="SSF46785">
    <property type="entry name" value="Winged helix' DNA-binding domain"/>
    <property type="match status" value="1"/>
</dbReference>
<gene>
    <name evidence="6" type="ORF">EJE83_03495</name>
</gene>
<dbReference type="CDD" id="cd08422">
    <property type="entry name" value="PBP2_CrgA_like"/>
    <property type="match status" value="1"/>
</dbReference>
<comment type="caution">
    <text evidence="6">The sequence shown here is derived from an EMBL/GenBank/DDBJ whole genome shotgun (WGS) entry which is preliminary data.</text>
</comment>
<dbReference type="InterPro" id="IPR005119">
    <property type="entry name" value="LysR_subst-bd"/>
</dbReference>
<evidence type="ECO:0000256" key="3">
    <source>
        <dbReference type="ARBA" id="ARBA00023125"/>
    </source>
</evidence>
<dbReference type="Gene3D" id="1.10.10.10">
    <property type="entry name" value="Winged helix-like DNA-binding domain superfamily/Winged helix DNA-binding domain"/>
    <property type="match status" value="1"/>
</dbReference>
<reference evidence="6 7" key="1">
    <citation type="submission" date="2018-12" db="EMBL/GenBank/DDBJ databases">
        <title>Whole genome sequence of a Pandoraea apista isolate from a patient with cystic fibrosis.</title>
        <authorList>
            <person name="Kenna D.T."/>
            <person name="Turton J.F."/>
        </authorList>
    </citation>
    <scope>NUCLEOTIDE SEQUENCE [LARGE SCALE GENOMIC DNA]</scope>
    <source>
        <strain evidence="6 7">Pa13324</strain>
    </source>
</reference>
<comment type="similarity">
    <text evidence="1">Belongs to the LysR transcriptional regulatory family.</text>
</comment>
<accession>A0ABX9ZUP6</accession>
<dbReference type="InterPro" id="IPR058163">
    <property type="entry name" value="LysR-type_TF_proteobact-type"/>
</dbReference>
<organism evidence="6 7">
    <name type="scientific">Pandoraea apista</name>
    <dbReference type="NCBI Taxonomy" id="93218"/>
    <lineage>
        <taxon>Bacteria</taxon>
        <taxon>Pseudomonadati</taxon>
        <taxon>Pseudomonadota</taxon>
        <taxon>Betaproteobacteria</taxon>
        <taxon>Burkholderiales</taxon>
        <taxon>Burkholderiaceae</taxon>
        <taxon>Pandoraea</taxon>
    </lineage>
</organism>
<evidence type="ECO:0000256" key="4">
    <source>
        <dbReference type="ARBA" id="ARBA00023163"/>
    </source>
</evidence>
<dbReference type="Proteomes" id="UP000270216">
    <property type="component" value="Unassembled WGS sequence"/>
</dbReference>
<feature type="domain" description="HTH lysR-type" evidence="5">
    <location>
        <begin position="15"/>
        <end position="72"/>
    </location>
</feature>
<dbReference type="Gene3D" id="3.40.190.290">
    <property type="match status" value="1"/>
</dbReference>
<evidence type="ECO:0000256" key="2">
    <source>
        <dbReference type="ARBA" id="ARBA00023015"/>
    </source>
</evidence>
<keyword evidence="7" id="KW-1185">Reference proteome</keyword>
<dbReference type="PANTHER" id="PTHR30537">
    <property type="entry name" value="HTH-TYPE TRANSCRIPTIONAL REGULATOR"/>
    <property type="match status" value="1"/>
</dbReference>
<protein>
    <submittedName>
        <fullName evidence="6">LysR family transcriptional regulator</fullName>
    </submittedName>
</protein>
<evidence type="ECO:0000313" key="7">
    <source>
        <dbReference type="Proteomes" id="UP000270216"/>
    </source>
</evidence>
<keyword evidence="2" id="KW-0805">Transcription regulation</keyword>
<keyword evidence="4" id="KW-0804">Transcription</keyword>
<evidence type="ECO:0000313" key="6">
    <source>
        <dbReference type="EMBL" id="RSK85781.1"/>
    </source>
</evidence>
<dbReference type="Pfam" id="PF00126">
    <property type="entry name" value="HTH_1"/>
    <property type="match status" value="1"/>
</dbReference>
<dbReference type="Pfam" id="PF03466">
    <property type="entry name" value="LysR_substrate"/>
    <property type="match status" value="1"/>
</dbReference>
<dbReference type="InterPro" id="IPR036388">
    <property type="entry name" value="WH-like_DNA-bd_sf"/>
</dbReference>
<dbReference type="PROSITE" id="PS50931">
    <property type="entry name" value="HTH_LYSR"/>
    <property type="match status" value="1"/>
</dbReference>
<evidence type="ECO:0000256" key="1">
    <source>
        <dbReference type="ARBA" id="ARBA00009437"/>
    </source>
</evidence>
<keyword evidence="3" id="KW-0238">DNA-binding</keyword>
<evidence type="ECO:0000259" key="5">
    <source>
        <dbReference type="PROSITE" id="PS50931"/>
    </source>
</evidence>
<sequence>MPDALRHRGALAMIDDLNDMLIFAEVVRSGSITRAGERLDLPKATVSRRLSRLEARLGTKLLHKTTRRLELTEVGEAYYERCLPILEEVEETRDFASQLSSKPRGRLRITAPGDFAAQWLAVPLATFCAAYPEITVDVDLSSRQVDLIAERVDVAIRAGQLSDSTLVARPLLKLTRSLYASPLYLSATGLPATPDELAGHRFVILQGARRLFNSDTLHKGRQRVDITMHGAIQVNSMGMVKEMALAGSGIAALTDILADDALRTGRLVKVLPAWSLPESPVHLVTPSRRFLPRKTQVFIEHMLAVARSCPEENRDPAVPGPAEG</sequence>
<dbReference type="EMBL" id="RWHX01000003">
    <property type="protein sequence ID" value="RSK85781.1"/>
    <property type="molecule type" value="Genomic_DNA"/>
</dbReference>
<dbReference type="SUPFAM" id="SSF53850">
    <property type="entry name" value="Periplasmic binding protein-like II"/>
    <property type="match status" value="1"/>
</dbReference>
<proteinExistence type="inferred from homology"/>
<dbReference type="InterPro" id="IPR000847">
    <property type="entry name" value="LysR_HTH_N"/>
</dbReference>